<dbReference type="RefSeq" id="WP_114645700.1">
    <property type="nucleotide sequence ID" value="NZ_QQNH01000008.1"/>
</dbReference>
<keyword evidence="2" id="KW-1185">Reference proteome</keyword>
<evidence type="ECO:0000313" key="2">
    <source>
        <dbReference type="Proteomes" id="UP000253759"/>
    </source>
</evidence>
<protein>
    <submittedName>
        <fullName evidence="1">Uncharacterized protein</fullName>
    </submittedName>
</protein>
<gene>
    <name evidence="1" type="ORF">DVH29_08260</name>
</gene>
<dbReference type="AlphaFoldDB" id="A0A369W3B7"/>
<comment type="caution">
    <text evidence="1">The sequence shown here is derived from an EMBL/GenBank/DDBJ whole genome shotgun (WGS) entry which is preliminary data.</text>
</comment>
<evidence type="ECO:0000313" key="1">
    <source>
        <dbReference type="EMBL" id="RDE09174.1"/>
    </source>
</evidence>
<sequence>MRSRNEDLLLLVGQLNYTWTNTESLLIHIIEHLMRTRKDVATIVFLTLNTTRARLDLIERLAKLPTADKDVRGFVMDIAARMRRASGMRNKYNHCIYGFDDTGTIESTQLMRVADYGDTLVYGRVERVDEKEIARIRSSIVDLVALNRTLAERIAAWGPHAPAAE</sequence>
<dbReference type="OrthoDB" id="7846470at2"/>
<dbReference type="EMBL" id="QQNH01000008">
    <property type="protein sequence ID" value="RDE09174.1"/>
    <property type="molecule type" value="Genomic_DNA"/>
</dbReference>
<accession>A0A369W3B7</accession>
<name>A0A369W3B7_9HYPH</name>
<proteinExistence type="predicted"/>
<reference evidence="2" key="1">
    <citation type="submission" date="2018-07" db="EMBL/GenBank/DDBJ databases">
        <authorList>
            <person name="Liu B.-T."/>
            <person name="Du Z."/>
        </authorList>
    </citation>
    <scope>NUCLEOTIDE SEQUENCE [LARGE SCALE GENOMIC DNA]</scope>
    <source>
        <strain evidence="2">XYN52</strain>
    </source>
</reference>
<dbReference type="Proteomes" id="UP000253759">
    <property type="component" value="Unassembled WGS sequence"/>
</dbReference>
<organism evidence="1 2">
    <name type="scientific">Pelagibacterium lacus</name>
    <dbReference type="NCBI Taxonomy" id="2282655"/>
    <lineage>
        <taxon>Bacteria</taxon>
        <taxon>Pseudomonadati</taxon>
        <taxon>Pseudomonadota</taxon>
        <taxon>Alphaproteobacteria</taxon>
        <taxon>Hyphomicrobiales</taxon>
        <taxon>Devosiaceae</taxon>
        <taxon>Pelagibacterium</taxon>
    </lineage>
</organism>